<sequence length="137" mass="15287">MSKKVNAPSKILIGEDDIDDQEILSDIIKDLNKPVELHFADTGMKLIHTLSEMAGANLPCLILLDYNMPELTGEEILKRINSNRHFANIPKVVWSTSGAVNYKERCINAGALDYLVKPTTIQSLKDMLIYILSICSL</sequence>
<keyword evidence="1" id="KW-0597">Phosphoprotein</keyword>
<dbReference type="GO" id="GO:0000160">
    <property type="term" value="P:phosphorelay signal transduction system"/>
    <property type="evidence" value="ECO:0007669"/>
    <property type="project" value="InterPro"/>
</dbReference>
<dbReference type="InterPro" id="IPR001789">
    <property type="entry name" value="Sig_transdc_resp-reg_receiver"/>
</dbReference>
<dbReference type="InterPro" id="IPR052893">
    <property type="entry name" value="TCS_response_regulator"/>
</dbReference>
<gene>
    <name evidence="3" type="ORF">FRZ67_16810</name>
</gene>
<name>A0A5B8VBK0_9BACT</name>
<dbReference type="Proteomes" id="UP000321533">
    <property type="component" value="Chromosome"/>
</dbReference>
<protein>
    <submittedName>
        <fullName evidence="3">Response regulator</fullName>
    </submittedName>
</protein>
<feature type="modified residue" description="4-aspartylphosphate" evidence="1">
    <location>
        <position position="65"/>
    </location>
</feature>
<evidence type="ECO:0000259" key="2">
    <source>
        <dbReference type="PROSITE" id="PS50110"/>
    </source>
</evidence>
<dbReference type="AlphaFoldDB" id="A0A5B8VBK0"/>
<dbReference type="SMART" id="SM00448">
    <property type="entry name" value="REC"/>
    <property type="match status" value="1"/>
</dbReference>
<accession>A0A5B8VBK0</accession>
<dbReference type="KEGG" id="pgin:FRZ67_16810"/>
<dbReference type="Pfam" id="PF00072">
    <property type="entry name" value="Response_reg"/>
    <property type="match status" value="1"/>
</dbReference>
<dbReference type="EMBL" id="CP042435">
    <property type="protein sequence ID" value="QEC68887.1"/>
    <property type="molecule type" value="Genomic_DNA"/>
</dbReference>
<feature type="domain" description="Response regulatory" evidence="2">
    <location>
        <begin position="10"/>
        <end position="132"/>
    </location>
</feature>
<evidence type="ECO:0000256" key="1">
    <source>
        <dbReference type="PROSITE-ProRule" id="PRU00169"/>
    </source>
</evidence>
<dbReference type="Gene3D" id="3.40.50.2300">
    <property type="match status" value="1"/>
</dbReference>
<dbReference type="SUPFAM" id="SSF52172">
    <property type="entry name" value="CheY-like"/>
    <property type="match status" value="1"/>
</dbReference>
<proteinExistence type="predicted"/>
<evidence type="ECO:0000313" key="4">
    <source>
        <dbReference type="Proteomes" id="UP000321533"/>
    </source>
</evidence>
<evidence type="ECO:0000313" key="3">
    <source>
        <dbReference type="EMBL" id="QEC68887.1"/>
    </source>
</evidence>
<keyword evidence="4" id="KW-1185">Reference proteome</keyword>
<dbReference type="PANTHER" id="PTHR44520">
    <property type="entry name" value="RESPONSE REGULATOR RCP1-RELATED"/>
    <property type="match status" value="1"/>
</dbReference>
<reference evidence="3 4" key="1">
    <citation type="journal article" date="2016" name="Int. J. Syst. Evol. Microbiol.">
        <title>Panacibacter ginsenosidivorans gen. nov., sp. nov., with ginsenoside converting activity isolated from soil of a ginseng field.</title>
        <authorList>
            <person name="Siddiqi M.Z."/>
            <person name="Muhammad Shafi S."/>
            <person name="Choi K.D."/>
            <person name="Im W.T."/>
        </authorList>
    </citation>
    <scope>NUCLEOTIDE SEQUENCE [LARGE SCALE GENOMIC DNA]</scope>
    <source>
        <strain evidence="3 4">Gsoil1550</strain>
    </source>
</reference>
<dbReference type="InterPro" id="IPR011006">
    <property type="entry name" value="CheY-like_superfamily"/>
</dbReference>
<dbReference type="PROSITE" id="PS50110">
    <property type="entry name" value="RESPONSE_REGULATORY"/>
    <property type="match status" value="1"/>
</dbReference>
<organism evidence="3 4">
    <name type="scientific">Panacibacter ginsenosidivorans</name>
    <dbReference type="NCBI Taxonomy" id="1813871"/>
    <lineage>
        <taxon>Bacteria</taxon>
        <taxon>Pseudomonadati</taxon>
        <taxon>Bacteroidota</taxon>
        <taxon>Chitinophagia</taxon>
        <taxon>Chitinophagales</taxon>
        <taxon>Chitinophagaceae</taxon>
        <taxon>Panacibacter</taxon>
    </lineage>
</organism>